<feature type="transmembrane region" description="Helical" evidence="6">
    <location>
        <begin position="368"/>
        <end position="389"/>
    </location>
</feature>
<evidence type="ECO:0000256" key="1">
    <source>
        <dbReference type="ARBA" id="ARBA00004141"/>
    </source>
</evidence>
<dbReference type="Pfam" id="PF02118">
    <property type="entry name" value="Srg"/>
    <property type="match status" value="1"/>
</dbReference>
<dbReference type="InterPro" id="IPR000609">
    <property type="entry name" value="7TM_GPCR_serpentine_rcpt_Srg"/>
</dbReference>
<keyword evidence="9" id="KW-1185">Reference proteome</keyword>
<evidence type="ECO:0000256" key="2">
    <source>
        <dbReference type="ARBA" id="ARBA00005692"/>
    </source>
</evidence>
<feature type="transmembrane region" description="Helical" evidence="6">
    <location>
        <begin position="69"/>
        <end position="93"/>
    </location>
</feature>
<feature type="transmembrane region" description="Helical" evidence="6">
    <location>
        <begin position="6"/>
        <end position="26"/>
    </location>
</feature>
<feature type="transmembrane region" description="Helical" evidence="6">
    <location>
        <begin position="231"/>
        <end position="250"/>
    </location>
</feature>
<keyword evidence="5 6" id="KW-0472">Membrane</keyword>
<dbReference type="AlphaFoldDB" id="A0A9P1IJS9"/>
<dbReference type="EMBL" id="CANHGI010000003">
    <property type="protein sequence ID" value="CAI5444522.1"/>
    <property type="molecule type" value="Genomic_DNA"/>
</dbReference>
<dbReference type="PANTHER" id="PTHR38622:SF3">
    <property type="entry name" value="SERPENTINE RECEPTOR, CLASS T"/>
    <property type="match status" value="1"/>
</dbReference>
<feature type="transmembrane region" description="Helical" evidence="6">
    <location>
        <begin position="35"/>
        <end position="57"/>
    </location>
</feature>
<dbReference type="InterPro" id="IPR019430">
    <property type="entry name" value="7TM_GPCR_serpentine_rcpt_Srx"/>
</dbReference>
<feature type="transmembrane region" description="Helical" evidence="6">
    <location>
        <begin position="535"/>
        <end position="555"/>
    </location>
</feature>
<evidence type="ECO:0000313" key="8">
    <source>
        <dbReference type="EMBL" id="CAI5444522.1"/>
    </source>
</evidence>
<accession>A0A9P1IJS9</accession>
<feature type="transmembrane region" description="Helical" evidence="6">
    <location>
        <begin position="299"/>
        <end position="322"/>
    </location>
</feature>
<evidence type="ECO:0000313" key="9">
    <source>
        <dbReference type="Proteomes" id="UP001152747"/>
    </source>
</evidence>
<sequence>MWITFYLYFYIFYIPSIMFCIFINYIMRKHLKSGAFFYIFFVSGICDIYHCAIYIWLHTVILAYPCYLFVITSHFFSFFDMHLYIIHILVNFLMAVNRFSATFLSYSKFWTPKLVNTYLITVLLISTISCYPIFMEDKDIIITEERAYVKEKHGLYVQRIIDGIYIIIFESATIFITVLTIYRLKNFKPAREKKLIIVTAGHSMFAMTIEFYEIATVFGFSDPLSEFVENYWMAFSYALLSCNFYTILFADSRIRKAVFSCSIFERKSTMIFTRTNKDITIKDGIVTIIQKQGLIIQRIIVAGYGIIFETFSIILTIITVYRLRHFKTFYERKLIIVTTSHTALCLIFIIYEIAAVFKFTDPISQFILAHRTILAYFFLCSNFYTIMIADSRIRQDFLAVFWGKKSENRVCNQFWTPELTKIYLISILIISTISSYPVFLEDKDIIITEEKAIIKEKHGLYVQRIIDAIYIIIFESATIFITVLTIYRLKNFETTHEKKLIIVTAGHSMLASAILFYEIATVAGFSDPVSTFLGSYWMAISYALLSCNFYTILIADSRIRKQLYSRIFGKTAKNPENSMIFTRTTTL</sequence>
<feature type="transmembrane region" description="Helical" evidence="6">
    <location>
        <begin position="114"/>
        <end position="134"/>
    </location>
</feature>
<feature type="transmembrane region" description="Helical" evidence="6">
    <location>
        <begin position="501"/>
        <end position="523"/>
    </location>
</feature>
<gene>
    <name evidence="8" type="ORF">CAMP_LOCUS7159</name>
</gene>
<proteinExistence type="inferred from homology"/>
<dbReference type="Pfam" id="PF10328">
    <property type="entry name" value="7TM_GPCR_Srx"/>
    <property type="match status" value="1"/>
</dbReference>
<evidence type="ECO:0000256" key="3">
    <source>
        <dbReference type="ARBA" id="ARBA00022692"/>
    </source>
</evidence>
<dbReference type="GO" id="GO:0004888">
    <property type="term" value="F:transmembrane signaling receptor activity"/>
    <property type="evidence" value="ECO:0007669"/>
    <property type="project" value="InterPro"/>
</dbReference>
<comment type="caution">
    <text evidence="8">The sequence shown here is derived from an EMBL/GenBank/DDBJ whole genome shotgun (WGS) entry which is preliminary data.</text>
</comment>
<dbReference type="GO" id="GO:0016020">
    <property type="term" value="C:membrane"/>
    <property type="evidence" value="ECO:0007669"/>
    <property type="project" value="UniProtKB-SubCell"/>
</dbReference>
<evidence type="ECO:0000259" key="7">
    <source>
        <dbReference type="Pfam" id="PF10328"/>
    </source>
</evidence>
<organism evidence="8 9">
    <name type="scientific">Caenorhabditis angaria</name>
    <dbReference type="NCBI Taxonomy" id="860376"/>
    <lineage>
        <taxon>Eukaryota</taxon>
        <taxon>Metazoa</taxon>
        <taxon>Ecdysozoa</taxon>
        <taxon>Nematoda</taxon>
        <taxon>Chromadorea</taxon>
        <taxon>Rhabditida</taxon>
        <taxon>Rhabditina</taxon>
        <taxon>Rhabditomorpha</taxon>
        <taxon>Rhabditoidea</taxon>
        <taxon>Rhabditidae</taxon>
        <taxon>Peloderinae</taxon>
        <taxon>Caenorhabditis</taxon>
    </lineage>
</organism>
<keyword evidence="4 6" id="KW-1133">Transmembrane helix</keyword>
<dbReference type="PANTHER" id="PTHR38622">
    <property type="entry name" value="PROTEIN CBG07046"/>
    <property type="match status" value="1"/>
</dbReference>
<comment type="similarity">
    <text evidence="2 6">Belongs to the nematode receptor-like protein srg family.</text>
</comment>
<feature type="transmembrane region" description="Helical" evidence="6">
    <location>
        <begin position="334"/>
        <end position="356"/>
    </location>
</feature>
<evidence type="ECO:0000256" key="6">
    <source>
        <dbReference type="RuleBase" id="RU280813"/>
    </source>
</evidence>
<feature type="transmembrane region" description="Helical" evidence="6">
    <location>
        <begin position="164"/>
        <end position="184"/>
    </location>
</feature>
<feature type="transmembrane region" description="Helical" evidence="6">
    <location>
        <begin position="468"/>
        <end position="489"/>
    </location>
</feature>
<feature type="transmembrane region" description="Helical" evidence="6">
    <location>
        <begin position="196"/>
        <end position="219"/>
    </location>
</feature>
<comment type="caution">
    <text evidence="6">Lacks conserved residue(s) required for the propagation of feature annotation.</text>
</comment>
<evidence type="ECO:0000256" key="5">
    <source>
        <dbReference type="ARBA" id="ARBA00023136"/>
    </source>
</evidence>
<evidence type="ECO:0000256" key="4">
    <source>
        <dbReference type="ARBA" id="ARBA00022989"/>
    </source>
</evidence>
<feature type="domain" description="7TM GPCR serpentine receptor class x (Srx)" evidence="7">
    <location>
        <begin position="20"/>
        <end position="191"/>
    </location>
</feature>
<protein>
    <recommendedName>
        <fullName evidence="6">Serpentine receptor class gamma</fullName>
    </recommendedName>
</protein>
<dbReference type="Proteomes" id="UP001152747">
    <property type="component" value="Unassembled WGS sequence"/>
</dbReference>
<reference evidence="8" key="1">
    <citation type="submission" date="2022-11" db="EMBL/GenBank/DDBJ databases">
        <authorList>
            <person name="Kikuchi T."/>
        </authorList>
    </citation>
    <scope>NUCLEOTIDE SEQUENCE</scope>
    <source>
        <strain evidence="8">PS1010</strain>
    </source>
</reference>
<comment type="subcellular location">
    <subcellularLocation>
        <location evidence="1">Membrane</location>
        <topology evidence="1">Multi-pass membrane protein</topology>
    </subcellularLocation>
</comment>
<dbReference type="GO" id="GO:0007606">
    <property type="term" value="P:sensory perception of chemical stimulus"/>
    <property type="evidence" value="ECO:0007669"/>
    <property type="project" value="UniProtKB-UniRule"/>
</dbReference>
<keyword evidence="3 6" id="KW-0812">Transmembrane</keyword>
<name>A0A9P1IJS9_9PELO</name>